<evidence type="ECO:0000313" key="7">
    <source>
        <dbReference type="EMBL" id="KAJ7360764.1"/>
    </source>
</evidence>
<dbReference type="PANTHER" id="PTHR35201:SF4">
    <property type="entry name" value="BETA-PINACENE SYNTHASE-RELATED"/>
    <property type="match status" value="1"/>
</dbReference>
<evidence type="ECO:0000256" key="4">
    <source>
        <dbReference type="ARBA" id="ARBA00022842"/>
    </source>
</evidence>
<evidence type="ECO:0000256" key="5">
    <source>
        <dbReference type="ARBA" id="ARBA00023239"/>
    </source>
</evidence>
<dbReference type="EC" id="4.2.3.-" evidence="6"/>
<keyword evidence="5 6" id="KW-0456">Lyase</keyword>
<evidence type="ECO:0000256" key="1">
    <source>
        <dbReference type="ARBA" id="ARBA00001946"/>
    </source>
</evidence>
<sequence length="353" mass="40671">MVKLGPHDYVQTLRGQTLRFPNLDLPLKDWPKGMSPHYEDLRMVQHLELRKLVGDGKAYDVCASTDCPYLAAAWFPNADWERLRLASQIITFLYLWDDAIDNPHLTDMFHDVGASKNFRQETRNQFNRYLADTPALEEATCARLSPTLQSFVPVGEAFAFRMTKGQRKQILDELNKYLDACEFEQLSELSGQVPTMDEYLRRRMGTSCVGFIIACIEYILDIDLGDTIRNDEYVKVVFDETVFNISIINDLLSLKRELRYPFYNNAVAVLYHQYQDLQMAVDETHRIILRSTEKLEDAAKLALQRYPERHEELATWIQGCKNLCTGNVAWSLHIARYALAGVKLLDGTTEITV</sequence>
<dbReference type="Gene3D" id="1.10.600.10">
    <property type="entry name" value="Farnesyl Diphosphate Synthase"/>
    <property type="match status" value="1"/>
</dbReference>
<evidence type="ECO:0000313" key="8">
    <source>
        <dbReference type="Proteomes" id="UP001218218"/>
    </source>
</evidence>
<evidence type="ECO:0000256" key="3">
    <source>
        <dbReference type="ARBA" id="ARBA00022723"/>
    </source>
</evidence>
<comment type="similarity">
    <text evidence="2 6">Belongs to the terpene synthase family.</text>
</comment>
<dbReference type="AlphaFoldDB" id="A0AAD7AKN0"/>
<dbReference type="InterPro" id="IPR008949">
    <property type="entry name" value="Isoprenoid_synthase_dom_sf"/>
</dbReference>
<protein>
    <recommendedName>
        <fullName evidence="6">Terpene synthase</fullName>
        <ecNumber evidence="6">4.2.3.-</ecNumber>
    </recommendedName>
</protein>
<comment type="caution">
    <text evidence="7">The sequence shown here is derived from an EMBL/GenBank/DDBJ whole genome shotgun (WGS) entry which is preliminary data.</text>
</comment>
<dbReference type="GO" id="GO:0046872">
    <property type="term" value="F:metal ion binding"/>
    <property type="evidence" value="ECO:0007669"/>
    <property type="project" value="UniProtKB-KW"/>
</dbReference>
<name>A0AAD7AKN0_9AGAR</name>
<dbReference type="SFLD" id="SFLDG01020">
    <property type="entry name" value="Terpene_Cyclase_Like_2"/>
    <property type="match status" value="1"/>
</dbReference>
<dbReference type="Pfam" id="PF19086">
    <property type="entry name" value="Terpene_syn_C_2"/>
    <property type="match status" value="1"/>
</dbReference>
<dbReference type="SUPFAM" id="SSF48576">
    <property type="entry name" value="Terpenoid synthases"/>
    <property type="match status" value="1"/>
</dbReference>
<proteinExistence type="inferred from homology"/>
<evidence type="ECO:0000256" key="2">
    <source>
        <dbReference type="ARBA" id="ARBA00006333"/>
    </source>
</evidence>
<dbReference type="Proteomes" id="UP001218218">
    <property type="component" value="Unassembled WGS sequence"/>
</dbReference>
<dbReference type="GO" id="GO:0010333">
    <property type="term" value="F:terpene synthase activity"/>
    <property type="evidence" value="ECO:0007669"/>
    <property type="project" value="InterPro"/>
</dbReference>
<dbReference type="SFLD" id="SFLDS00005">
    <property type="entry name" value="Isoprenoid_Synthase_Type_I"/>
    <property type="match status" value="1"/>
</dbReference>
<dbReference type="EMBL" id="JARIHO010000005">
    <property type="protein sequence ID" value="KAJ7360764.1"/>
    <property type="molecule type" value="Genomic_DNA"/>
</dbReference>
<comment type="cofactor">
    <cofactor evidence="1 6">
        <name>Mg(2+)</name>
        <dbReference type="ChEBI" id="CHEBI:18420"/>
    </cofactor>
</comment>
<dbReference type="InterPro" id="IPR034686">
    <property type="entry name" value="Terpene_cyclase-like_2"/>
</dbReference>
<dbReference type="GO" id="GO:0008299">
    <property type="term" value="P:isoprenoid biosynthetic process"/>
    <property type="evidence" value="ECO:0007669"/>
    <property type="project" value="UniProtKB-ARBA"/>
</dbReference>
<gene>
    <name evidence="7" type="ORF">DFH08DRAFT_767481</name>
</gene>
<organism evidence="7 8">
    <name type="scientific">Mycena albidolilacea</name>
    <dbReference type="NCBI Taxonomy" id="1033008"/>
    <lineage>
        <taxon>Eukaryota</taxon>
        <taxon>Fungi</taxon>
        <taxon>Dikarya</taxon>
        <taxon>Basidiomycota</taxon>
        <taxon>Agaricomycotina</taxon>
        <taxon>Agaricomycetes</taxon>
        <taxon>Agaricomycetidae</taxon>
        <taxon>Agaricales</taxon>
        <taxon>Marasmiineae</taxon>
        <taxon>Mycenaceae</taxon>
        <taxon>Mycena</taxon>
    </lineage>
</organism>
<dbReference type="PANTHER" id="PTHR35201">
    <property type="entry name" value="TERPENE SYNTHASE"/>
    <property type="match status" value="1"/>
</dbReference>
<evidence type="ECO:0000256" key="6">
    <source>
        <dbReference type="RuleBase" id="RU366034"/>
    </source>
</evidence>
<keyword evidence="8" id="KW-1185">Reference proteome</keyword>
<keyword evidence="3 6" id="KW-0479">Metal-binding</keyword>
<keyword evidence="4 6" id="KW-0460">Magnesium</keyword>
<accession>A0AAD7AKN0</accession>
<reference evidence="7" key="1">
    <citation type="submission" date="2023-03" db="EMBL/GenBank/DDBJ databases">
        <title>Massive genome expansion in bonnet fungi (Mycena s.s.) driven by repeated elements and novel gene families across ecological guilds.</title>
        <authorList>
            <consortium name="Lawrence Berkeley National Laboratory"/>
            <person name="Harder C.B."/>
            <person name="Miyauchi S."/>
            <person name="Viragh M."/>
            <person name="Kuo A."/>
            <person name="Thoen E."/>
            <person name="Andreopoulos B."/>
            <person name="Lu D."/>
            <person name="Skrede I."/>
            <person name="Drula E."/>
            <person name="Henrissat B."/>
            <person name="Morin E."/>
            <person name="Kohler A."/>
            <person name="Barry K."/>
            <person name="LaButti K."/>
            <person name="Morin E."/>
            <person name="Salamov A."/>
            <person name="Lipzen A."/>
            <person name="Mereny Z."/>
            <person name="Hegedus B."/>
            <person name="Baldrian P."/>
            <person name="Stursova M."/>
            <person name="Weitz H."/>
            <person name="Taylor A."/>
            <person name="Grigoriev I.V."/>
            <person name="Nagy L.G."/>
            <person name="Martin F."/>
            <person name="Kauserud H."/>
        </authorList>
    </citation>
    <scope>NUCLEOTIDE SEQUENCE</scope>
    <source>
        <strain evidence="7">CBHHK002</strain>
    </source>
</reference>